<dbReference type="Pfam" id="PF01988">
    <property type="entry name" value="VIT1"/>
    <property type="match status" value="1"/>
</dbReference>
<feature type="transmembrane region" description="Helical" evidence="5">
    <location>
        <begin position="212"/>
        <end position="232"/>
    </location>
</feature>
<evidence type="ECO:0000256" key="5">
    <source>
        <dbReference type="SAM" id="Phobius"/>
    </source>
</evidence>
<keyword evidence="3 5" id="KW-1133">Transmembrane helix</keyword>
<comment type="subcellular location">
    <subcellularLocation>
        <location evidence="1">Endomembrane system</location>
        <topology evidence="1">Multi-pass membrane protein</topology>
    </subcellularLocation>
</comment>
<accession>A0ABP6XEF7</accession>
<gene>
    <name evidence="6" type="ORF">GCM10022197_22160</name>
</gene>
<dbReference type="PANTHER" id="PTHR31851">
    <property type="entry name" value="FE(2+)/MN(2+) TRANSPORTER PCL1"/>
    <property type="match status" value="1"/>
</dbReference>
<feature type="transmembrane region" description="Helical" evidence="5">
    <location>
        <begin position="175"/>
        <end position="200"/>
    </location>
</feature>
<keyword evidence="2 5" id="KW-0812">Transmembrane</keyword>
<evidence type="ECO:0000256" key="1">
    <source>
        <dbReference type="ARBA" id="ARBA00004127"/>
    </source>
</evidence>
<evidence type="ECO:0000256" key="3">
    <source>
        <dbReference type="ARBA" id="ARBA00022989"/>
    </source>
</evidence>
<name>A0ABP6XEF7_9ACTN</name>
<reference evidence="7" key="1">
    <citation type="journal article" date="2019" name="Int. J. Syst. Evol. Microbiol.">
        <title>The Global Catalogue of Microorganisms (GCM) 10K type strain sequencing project: providing services to taxonomists for standard genome sequencing and annotation.</title>
        <authorList>
            <consortium name="The Broad Institute Genomics Platform"/>
            <consortium name="The Broad Institute Genome Sequencing Center for Infectious Disease"/>
            <person name="Wu L."/>
            <person name="Ma J."/>
        </authorList>
    </citation>
    <scope>NUCLEOTIDE SEQUENCE [LARGE SCALE GENOMIC DNA]</scope>
    <source>
        <strain evidence="7">JCM 16540</strain>
    </source>
</reference>
<keyword evidence="7" id="KW-1185">Reference proteome</keyword>
<comment type="caution">
    <text evidence="6">The sequence shown here is derived from an EMBL/GenBank/DDBJ whole genome shotgun (WGS) entry which is preliminary data.</text>
</comment>
<protein>
    <submittedName>
        <fullName evidence="6">VIT1/CCC1 transporter family protein</fullName>
    </submittedName>
</protein>
<sequence length="237" mass="24036">MQEAALARGWSHRHRDVSGGWLRPTVFGAVDGLVTNASLIAGVGGGGVSTHTIVLTGLAGLVAGAFSMGTGEYVSVTNQNELVHAEVAVEKTMHARFPEAEQAELTDTFAGYGADPQTAATMAAAVSADPDAALRFHTREELGVDHTDLPSAIIAGAASFAAFSVGALLPLLPYLLGVALLEVAMVITAVALIVGGMVVGRLTGRPLLRSGLRQLGLGGAAVLVTYGIGRLIGGSVA</sequence>
<dbReference type="Proteomes" id="UP001500767">
    <property type="component" value="Unassembled WGS sequence"/>
</dbReference>
<dbReference type="EMBL" id="BAAAYR010000002">
    <property type="protein sequence ID" value="GAA3565859.1"/>
    <property type="molecule type" value="Genomic_DNA"/>
</dbReference>
<proteinExistence type="predicted"/>
<keyword evidence="4 5" id="KW-0472">Membrane</keyword>
<evidence type="ECO:0000256" key="2">
    <source>
        <dbReference type="ARBA" id="ARBA00022692"/>
    </source>
</evidence>
<evidence type="ECO:0000313" key="7">
    <source>
        <dbReference type="Proteomes" id="UP001500767"/>
    </source>
</evidence>
<feature type="transmembrane region" description="Helical" evidence="5">
    <location>
        <begin position="149"/>
        <end position="169"/>
    </location>
</feature>
<evidence type="ECO:0000256" key="4">
    <source>
        <dbReference type="ARBA" id="ARBA00023136"/>
    </source>
</evidence>
<dbReference type="InterPro" id="IPR008217">
    <property type="entry name" value="Ccc1_fam"/>
</dbReference>
<organism evidence="6 7">
    <name type="scientific">Microlunatus spumicola</name>
    <dbReference type="NCBI Taxonomy" id="81499"/>
    <lineage>
        <taxon>Bacteria</taxon>
        <taxon>Bacillati</taxon>
        <taxon>Actinomycetota</taxon>
        <taxon>Actinomycetes</taxon>
        <taxon>Propionibacteriales</taxon>
        <taxon>Propionibacteriaceae</taxon>
        <taxon>Microlunatus</taxon>
    </lineage>
</organism>
<evidence type="ECO:0000313" key="6">
    <source>
        <dbReference type="EMBL" id="GAA3565859.1"/>
    </source>
</evidence>